<dbReference type="AlphaFoldDB" id="A0A1F6FQA2"/>
<dbReference type="HAMAP" id="MF_00054_B">
    <property type="entry name" value="EF_G_EF_2_B"/>
    <property type="match status" value="1"/>
</dbReference>
<accession>A0A1F6FQA2</accession>
<evidence type="ECO:0000256" key="4">
    <source>
        <dbReference type="ARBA" id="ARBA00022917"/>
    </source>
</evidence>
<evidence type="ECO:0000256" key="7">
    <source>
        <dbReference type="NCBIfam" id="TIGR00484"/>
    </source>
</evidence>
<feature type="domain" description="Tr-type G" evidence="8">
    <location>
        <begin position="8"/>
        <end position="294"/>
    </location>
</feature>
<dbReference type="GO" id="GO:0005737">
    <property type="term" value="C:cytoplasm"/>
    <property type="evidence" value="ECO:0007669"/>
    <property type="project" value="UniProtKB-SubCell"/>
</dbReference>
<feature type="binding site" evidence="6">
    <location>
        <begin position="147"/>
        <end position="150"/>
    </location>
    <ligand>
        <name>GTP</name>
        <dbReference type="ChEBI" id="CHEBI:37565"/>
    </ligand>
</feature>
<dbReference type="InterPro" id="IPR047872">
    <property type="entry name" value="EFG_IV"/>
</dbReference>
<dbReference type="InterPro" id="IPR041095">
    <property type="entry name" value="EFG_II"/>
</dbReference>
<dbReference type="GO" id="GO:0005525">
    <property type="term" value="F:GTP binding"/>
    <property type="evidence" value="ECO:0007669"/>
    <property type="project" value="UniProtKB-UniRule"/>
</dbReference>
<dbReference type="InterPro" id="IPR035649">
    <property type="entry name" value="EFG_V"/>
</dbReference>
<dbReference type="InterPro" id="IPR009000">
    <property type="entry name" value="Transl_B-barrel_sf"/>
</dbReference>
<dbReference type="FunFam" id="3.40.50.300:FF:000029">
    <property type="entry name" value="Elongation factor G"/>
    <property type="match status" value="1"/>
</dbReference>
<dbReference type="FunFam" id="3.30.230.10:FF:000003">
    <property type="entry name" value="Elongation factor G"/>
    <property type="match status" value="1"/>
</dbReference>
<keyword evidence="4 6" id="KW-0648">Protein biosynthesis</keyword>
<keyword evidence="2 6" id="KW-0547">Nucleotide-binding</keyword>
<keyword evidence="6" id="KW-0963">Cytoplasm</keyword>
<comment type="function">
    <text evidence="6">Catalyzes the GTP-dependent ribosomal translocation step during translation elongation. During this step, the ribosome changes from the pre-translocational (PRE) to the post-translocational (POST) state as the newly formed A-site-bound peptidyl-tRNA and P-site-bound deacylated tRNA move to the P and E sites, respectively. Catalyzes the coordinated movement of the two tRNA molecules, the mRNA and conformational changes in the ribosome.</text>
</comment>
<dbReference type="Pfam" id="PF03144">
    <property type="entry name" value="GTP_EFTU_D2"/>
    <property type="match status" value="1"/>
</dbReference>
<dbReference type="FunFam" id="3.30.70.240:FF:000001">
    <property type="entry name" value="Elongation factor G"/>
    <property type="match status" value="1"/>
</dbReference>
<evidence type="ECO:0000256" key="1">
    <source>
        <dbReference type="ARBA" id="ARBA00005870"/>
    </source>
</evidence>
<dbReference type="InterPro" id="IPR014721">
    <property type="entry name" value="Ribsml_uS5_D2-typ_fold_subgr"/>
</dbReference>
<dbReference type="CDD" id="cd03713">
    <property type="entry name" value="EFG_mtEFG_C"/>
    <property type="match status" value="1"/>
</dbReference>
<dbReference type="CDD" id="cd04088">
    <property type="entry name" value="EFG_mtEFG_II"/>
    <property type="match status" value="1"/>
</dbReference>
<dbReference type="SUPFAM" id="SSF54980">
    <property type="entry name" value="EF-G C-terminal domain-like"/>
    <property type="match status" value="2"/>
</dbReference>
<dbReference type="Pfam" id="PF14492">
    <property type="entry name" value="EFG_III"/>
    <property type="match status" value="1"/>
</dbReference>
<dbReference type="SUPFAM" id="SSF52540">
    <property type="entry name" value="P-loop containing nucleoside triphosphate hydrolases"/>
    <property type="match status" value="1"/>
</dbReference>
<dbReference type="GO" id="GO:0032790">
    <property type="term" value="P:ribosome disassembly"/>
    <property type="evidence" value="ECO:0007669"/>
    <property type="project" value="TreeGrafter"/>
</dbReference>
<dbReference type="PROSITE" id="PS00301">
    <property type="entry name" value="G_TR_1"/>
    <property type="match status" value="1"/>
</dbReference>
<dbReference type="SUPFAM" id="SSF50447">
    <property type="entry name" value="Translation proteins"/>
    <property type="match status" value="1"/>
</dbReference>
<dbReference type="InterPro" id="IPR031157">
    <property type="entry name" value="G_TR_CS"/>
</dbReference>
<dbReference type="SMART" id="SM00889">
    <property type="entry name" value="EFG_IV"/>
    <property type="match status" value="1"/>
</dbReference>
<dbReference type="SUPFAM" id="SSF54211">
    <property type="entry name" value="Ribosomal protein S5 domain 2-like"/>
    <property type="match status" value="1"/>
</dbReference>
<evidence type="ECO:0000313" key="10">
    <source>
        <dbReference type="Proteomes" id="UP000179230"/>
    </source>
</evidence>
<dbReference type="GO" id="GO:0003924">
    <property type="term" value="F:GTPase activity"/>
    <property type="evidence" value="ECO:0007669"/>
    <property type="project" value="InterPro"/>
</dbReference>
<evidence type="ECO:0000256" key="6">
    <source>
        <dbReference type="HAMAP-Rule" id="MF_00054"/>
    </source>
</evidence>
<dbReference type="NCBIfam" id="TIGR00231">
    <property type="entry name" value="small_GTP"/>
    <property type="match status" value="1"/>
</dbReference>
<dbReference type="InterPro" id="IPR004540">
    <property type="entry name" value="Transl_elong_EFG/EF2"/>
</dbReference>
<dbReference type="CDD" id="cd01434">
    <property type="entry name" value="EFG_mtEFG1_IV"/>
    <property type="match status" value="1"/>
</dbReference>
<organism evidence="9 10">
    <name type="scientific">Candidatus Kaiserbacteria bacterium RIFOXYD1_FULL_42_15</name>
    <dbReference type="NCBI Taxonomy" id="1798532"/>
    <lineage>
        <taxon>Bacteria</taxon>
        <taxon>Candidatus Kaiseribacteriota</taxon>
    </lineage>
</organism>
<comment type="similarity">
    <text evidence="1 6">Belongs to the TRAFAC class translation factor GTPase superfamily. Classic translation factor GTPase family. EF-G/EF-2 subfamily.</text>
</comment>
<dbReference type="NCBIfam" id="NF009381">
    <property type="entry name" value="PRK12740.1-5"/>
    <property type="match status" value="1"/>
</dbReference>
<dbReference type="PRINTS" id="PR00315">
    <property type="entry name" value="ELONGATNFCT"/>
</dbReference>
<evidence type="ECO:0000256" key="5">
    <source>
        <dbReference type="ARBA" id="ARBA00023134"/>
    </source>
</evidence>
<dbReference type="Pfam" id="PF03764">
    <property type="entry name" value="EFG_IV"/>
    <property type="match status" value="1"/>
</dbReference>
<sequence>MARKFPLNRLRNFGIVAHVDAGKTTTSERVLFYTGMSHKIGEVHDGATVTDWMEQERERGITITAAAISCNWSKSEVVDRKDESQMYTFNIIDTPGHIDFTAEVKRSMRVLDGAVVVFDSVAGVEPQSETNWGYADEAGVPRICFINKMDRLGADFEKSYKSIQDRLSKKAVRIQLPWGAEENFFGVVDLIKMKAYVFEGEMGMVVKEVEIPAELQADAEKYRAELIERVVEHDDTLMEAFLEGNLPSDEDLKATLRKAVIANQIFPVMTGSALKNIGVQLVLDAVVDYLPAPTDLPPVRGINPKDDSEVFRSASDEEPFCALAFKLQTDPFVGQLTFFRVYSGVVKAGSYIFNASTGEKERLGRIVRLQADKRTEVEEVYAGEIAAGVGLKEVMTSHTLCDEDKPIILESIIFPEPVVAMRVEPKTKNDQEKMSTALKKLSDEDPTFKVTSDAETMETIIAGMGELHLEILVDRMKREFGVEANVGAPQVAYRETIQREAEAEYKYIKQSGGRGQYGHVKIKIRPIEARDPEEKLPKNVTREDHFEFINNIKGGVIPQEFIPAVMKGAKEAMARGFVAGYKMEDVAVELFDGSYHDVDSSEIAFKLAAIHAFKEAAARAGAVLLEPVMKVEIRTPEQFMGDINGNISSKRGQVESMGDLGDKKVITAKVPLSEMFGYTNTLRSMTQGRASMMMEFDHYDVVPPNVAIEIKKARGVKSDEADAE</sequence>
<dbReference type="CDD" id="cd01886">
    <property type="entry name" value="EF-G"/>
    <property type="match status" value="1"/>
</dbReference>
<comment type="subcellular location">
    <subcellularLocation>
        <location evidence="6">Cytoplasm</location>
    </subcellularLocation>
</comment>
<keyword evidence="5 6" id="KW-0342">GTP-binding</keyword>
<dbReference type="Gene3D" id="3.30.70.870">
    <property type="entry name" value="Elongation Factor G (Translational Gtpase), domain 3"/>
    <property type="match status" value="1"/>
</dbReference>
<dbReference type="Proteomes" id="UP000179230">
    <property type="component" value="Unassembled WGS sequence"/>
</dbReference>
<dbReference type="Gene3D" id="3.30.230.10">
    <property type="match status" value="1"/>
</dbReference>
<dbReference type="Gene3D" id="2.40.30.10">
    <property type="entry name" value="Translation factors"/>
    <property type="match status" value="1"/>
</dbReference>
<dbReference type="FunFam" id="3.30.70.870:FF:000001">
    <property type="entry name" value="Elongation factor G"/>
    <property type="match status" value="1"/>
</dbReference>
<gene>
    <name evidence="6" type="primary">fusA</name>
    <name evidence="9" type="ORF">A2592_03720</name>
</gene>
<dbReference type="EMBL" id="MFMT01000030">
    <property type="protein sequence ID" value="OGG88033.1"/>
    <property type="molecule type" value="Genomic_DNA"/>
</dbReference>
<dbReference type="InterPro" id="IPR000795">
    <property type="entry name" value="T_Tr_GTP-bd_dom"/>
</dbReference>
<dbReference type="SMART" id="SM00838">
    <property type="entry name" value="EFG_C"/>
    <property type="match status" value="1"/>
</dbReference>
<protein>
    <recommendedName>
        <fullName evidence="6 7">Elongation factor G</fullName>
        <shortName evidence="6">EF-G</shortName>
    </recommendedName>
</protein>
<dbReference type="NCBIfam" id="TIGR00484">
    <property type="entry name" value="EF-G"/>
    <property type="match status" value="1"/>
</dbReference>
<dbReference type="InterPro" id="IPR020568">
    <property type="entry name" value="Ribosomal_Su5_D2-typ_SF"/>
</dbReference>
<dbReference type="InterPro" id="IPR035647">
    <property type="entry name" value="EFG_III/V"/>
</dbReference>
<name>A0A1F6FQA2_9BACT</name>
<feature type="binding site" evidence="6">
    <location>
        <begin position="17"/>
        <end position="24"/>
    </location>
    <ligand>
        <name>GTP</name>
        <dbReference type="ChEBI" id="CHEBI:37565"/>
    </ligand>
</feature>
<reference evidence="9 10" key="1">
    <citation type="journal article" date="2016" name="Nat. Commun.">
        <title>Thousands of microbial genomes shed light on interconnected biogeochemical processes in an aquifer system.</title>
        <authorList>
            <person name="Anantharaman K."/>
            <person name="Brown C.T."/>
            <person name="Hug L.A."/>
            <person name="Sharon I."/>
            <person name="Castelle C.J."/>
            <person name="Probst A.J."/>
            <person name="Thomas B.C."/>
            <person name="Singh A."/>
            <person name="Wilkins M.J."/>
            <person name="Karaoz U."/>
            <person name="Brodie E.L."/>
            <person name="Williams K.H."/>
            <person name="Hubbard S.S."/>
            <person name="Banfield J.F."/>
        </authorList>
    </citation>
    <scope>NUCLEOTIDE SEQUENCE [LARGE SCALE GENOMIC DNA]</scope>
</reference>
<dbReference type="Gene3D" id="3.40.50.300">
    <property type="entry name" value="P-loop containing nucleotide triphosphate hydrolases"/>
    <property type="match status" value="1"/>
</dbReference>
<dbReference type="Pfam" id="PF00679">
    <property type="entry name" value="EFG_C"/>
    <property type="match status" value="1"/>
</dbReference>
<keyword evidence="3 6" id="KW-0251">Elongation factor</keyword>
<dbReference type="InterPro" id="IPR009022">
    <property type="entry name" value="EFG_III"/>
</dbReference>
<evidence type="ECO:0000259" key="8">
    <source>
        <dbReference type="PROSITE" id="PS51722"/>
    </source>
</evidence>
<feature type="binding site" evidence="6">
    <location>
        <begin position="93"/>
        <end position="97"/>
    </location>
    <ligand>
        <name>GTP</name>
        <dbReference type="ChEBI" id="CHEBI:37565"/>
    </ligand>
</feature>
<evidence type="ECO:0000256" key="3">
    <source>
        <dbReference type="ARBA" id="ARBA00022768"/>
    </source>
</evidence>
<dbReference type="FunFam" id="2.40.30.10:FF:000006">
    <property type="entry name" value="Elongation factor G"/>
    <property type="match status" value="1"/>
</dbReference>
<dbReference type="InterPro" id="IPR005517">
    <property type="entry name" value="Transl_elong_EFG/EF2_IV"/>
</dbReference>
<dbReference type="InterPro" id="IPR000640">
    <property type="entry name" value="EFG_V-like"/>
</dbReference>
<dbReference type="Pfam" id="PF00009">
    <property type="entry name" value="GTP_EFTU"/>
    <property type="match status" value="1"/>
</dbReference>
<proteinExistence type="inferred from homology"/>
<dbReference type="InterPro" id="IPR004161">
    <property type="entry name" value="EFTu-like_2"/>
</dbReference>
<dbReference type="PANTHER" id="PTHR43261:SF1">
    <property type="entry name" value="RIBOSOME-RELEASING FACTOR 2, MITOCHONDRIAL"/>
    <property type="match status" value="1"/>
</dbReference>
<dbReference type="GO" id="GO:0003746">
    <property type="term" value="F:translation elongation factor activity"/>
    <property type="evidence" value="ECO:0007669"/>
    <property type="project" value="UniProtKB-UniRule"/>
</dbReference>
<dbReference type="PROSITE" id="PS51722">
    <property type="entry name" value="G_TR_2"/>
    <property type="match status" value="1"/>
</dbReference>
<dbReference type="InterPro" id="IPR027417">
    <property type="entry name" value="P-loop_NTPase"/>
</dbReference>
<evidence type="ECO:0000313" key="9">
    <source>
        <dbReference type="EMBL" id="OGG88033.1"/>
    </source>
</evidence>
<dbReference type="Gene3D" id="3.30.70.240">
    <property type="match status" value="1"/>
</dbReference>
<comment type="caution">
    <text evidence="9">The sequence shown here is derived from an EMBL/GenBank/DDBJ whole genome shotgun (WGS) entry which is preliminary data.</text>
</comment>
<dbReference type="PANTHER" id="PTHR43261">
    <property type="entry name" value="TRANSLATION ELONGATION FACTOR G-RELATED"/>
    <property type="match status" value="1"/>
</dbReference>
<evidence type="ECO:0000256" key="2">
    <source>
        <dbReference type="ARBA" id="ARBA00022741"/>
    </source>
</evidence>
<dbReference type="CDD" id="cd16262">
    <property type="entry name" value="EFG_III"/>
    <property type="match status" value="1"/>
</dbReference>
<dbReference type="InterPro" id="IPR005225">
    <property type="entry name" value="Small_GTP-bd"/>
</dbReference>